<dbReference type="Ensembl" id="ENSOGAT00000034577.1">
    <property type="protein sequence ID" value="ENSOGAP00000018328.1"/>
    <property type="gene ID" value="ENSOGAG00000027589.1"/>
</dbReference>
<dbReference type="GO" id="GO:2000417">
    <property type="term" value="P:negative regulation of eosinophil migration"/>
    <property type="evidence" value="ECO:0007669"/>
    <property type="project" value="Ensembl"/>
</dbReference>
<dbReference type="SUPFAM" id="SSF48726">
    <property type="entry name" value="Immunoglobulin"/>
    <property type="match status" value="1"/>
</dbReference>
<dbReference type="GO" id="GO:1902564">
    <property type="term" value="P:negative regulation of neutrophil activation"/>
    <property type="evidence" value="ECO:0007669"/>
    <property type="project" value="Ensembl"/>
</dbReference>
<dbReference type="Gene3D" id="2.60.40.10">
    <property type="entry name" value="Immunoglobulins"/>
    <property type="match status" value="1"/>
</dbReference>
<dbReference type="GO" id="GO:0035556">
    <property type="term" value="P:intracellular signal transduction"/>
    <property type="evidence" value="ECO:0007669"/>
    <property type="project" value="Ensembl"/>
</dbReference>
<dbReference type="GeneTree" id="ENSGT00940000163943"/>
<keyword evidence="4 6" id="KW-0472">Membrane</keyword>
<dbReference type="PANTHER" id="PTHR11860">
    <property type="entry name" value="POLYMERIC-IMMUNOGLOBULIN RECEPTOR"/>
    <property type="match status" value="1"/>
</dbReference>
<dbReference type="GO" id="GO:0050856">
    <property type="term" value="P:regulation of T cell receptor signaling pathway"/>
    <property type="evidence" value="ECO:0007669"/>
    <property type="project" value="Ensembl"/>
</dbReference>
<dbReference type="FunFam" id="2.60.40.10:FF:000370">
    <property type="entry name" value="CMRF35-like molecule 1"/>
    <property type="match status" value="1"/>
</dbReference>
<keyword evidence="10" id="KW-1185">Reference proteome</keyword>
<dbReference type="GO" id="GO:0005886">
    <property type="term" value="C:plasma membrane"/>
    <property type="evidence" value="ECO:0007669"/>
    <property type="project" value="TreeGrafter"/>
</dbReference>
<feature type="signal peptide" evidence="7">
    <location>
        <begin position="1"/>
        <end position="17"/>
    </location>
</feature>
<feature type="chain" id="PRO_5003545280" evidence="7">
    <location>
        <begin position="18"/>
        <end position="300"/>
    </location>
</feature>
<reference evidence="10" key="1">
    <citation type="submission" date="2011-03" db="EMBL/GenBank/DDBJ databases">
        <title>Version 3 of the genome sequence of Otolemur garnettii (Bushbaby).</title>
        <authorList>
            <consortium name="The Broad Institute Genome Sequencing Platform"/>
            <person name="Di Palma F."/>
            <person name="Johnson J."/>
            <person name="Lander E.S."/>
            <person name="Lindblad-Toh K."/>
            <person name="Jaffe D.B."/>
            <person name="Gnerre S."/>
            <person name="MacCallum I."/>
            <person name="Przybylski D."/>
            <person name="Ribeiro F.J."/>
            <person name="Burton J.N."/>
            <person name="Walker B.J."/>
            <person name="Sharpe T."/>
            <person name="Hall G."/>
        </authorList>
    </citation>
    <scope>NUCLEOTIDE SEQUENCE [LARGE SCALE GENOMIC DNA]</scope>
</reference>
<dbReference type="GO" id="GO:0004888">
    <property type="term" value="F:transmembrane signaling receptor activity"/>
    <property type="evidence" value="ECO:0007669"/>
    <property type="project" value="TreeGrafter"/>
</dbReference>
<dbReference type="STRING" id="30611.ENSOGAP00000018328"/>
<dbReference type="InterPro" id="IPR050671">
    <property type="entry name" value="CD300_family_receptors"/>
</dbReference>
<dbReference type="GO" id="GO:0043305">
    <property type="term" value="P:negative regulation of mast cell degranulation"/>
    <property type="evidence" value="ECO:0007669"/>
    <property type="project" value="Ensembl"/>
</dbReference>
<dbReference type="GO" id="GO:0001786">
    <property type="term" value="F:phosphatidylserine binding"/>
    <property type="evidence" value="ECO:0007669"/>
    <property type="project" value="Ensembl"/>
</dbReference>
<dbReference type="HOGENOM" id="CLU_051023_0_0_1"/>
<dbReference type="GO" id="GO:0051134">
    <property type="term" value="P:negative regulation of NK T cell activation"/>
    <property type="evidence" value="ECO:0007669"/>
    <property type="project" value="Ensembl"/>
</dbReference>
<dbReference type="EMBL" id="AAQR03041653">
    <property type="status" value="NOT_ANNOTATED_CDS"/>
    <property type="molecule type" value="Genomic_DNA"/>
</dbReference>
<dbReference type="AlphaFoldDB" id="H0XQD6"/>
<evidence type="ECO:0000256" key="4">
    <source>
        <dbReference type="ARBA" id="ARBA00023136"/>
    </source>
</evidence>
<reference evidence="9" key="3">
    <citation type="submission" date="2025-09" db="UniProtKB">
        <authorList>
            <consortium name="Ensembl"/>
        </authorList>
    </citation>
    <scope>IDENTIFICATION</scope>
</reference>
<keyword evidence="6" id="KW-1133">Transmembrane helix</keyword>
<dbReference type="GO" id="GO:1902567">
    <property type="term" value="P:negative regulation of eosinophil activation"/>
    <property type="evidence" value="ECO:0007669"/>
    <property type="project" value="Ensembl"/>
</dbReference>
<comment type="subcellular location">
    <subcellularLocation>
        <location evidence="1">Membrane</location>
    </subcellularLocation>
</comment>
<dbReference type="InterPro" id="IPR013783">
    <property type="entry name" value="Ig-like_fold"/>
</dbReference>
<dbReference type="InterPro" id="IPR013106">
    <property type="entry name" value="Ig_V-set"/>
</dbReference>
<evidence type="ECO:0000256" key="6">
    <source>
        <dbReference type="SAM" id="Phobius"/>
    </source>
</evidence>
<dbReference type="GO" id="GO:0034125">
    <property type="term" value="P:negative regulation of MyD88-dependent toll-like receptor signaling pathway"/>
    <property type="evidence" value="ECO:0007669"/>
    <property type="project" value="Ensembl"/>
</dbReference>
<proteinExistence type="predicted"/>
<name>H0XQD6_OTOGA</name>
<accession>H0XQD6</accession>
<evidence type="ECO:0000313" key="9">
    <source>
        <dbReference type="Ensembl" id="ENSOGAP00000018328.1"/>
    </source>
</evidence>
<evidence type="ECO:0000256" key="3">
    <source>
        <dbReference type="ARBA" id="ARBA00022729"/>
    </source>
</evidence>
<organism evidence="9 10">
    <name type="scientific">Otolemur garnettii</name>
    <name type="common">Small-eared galago</name>
    <name type="synonym">Garnett's greater bushbaby</name>
    <dbReference type="NCBI Taxonomy" id="30611"/>
    <lineage>
        <taxon>Eukaryota</taxon>
        <taxon>Metazoa</taxon>
        <taxon>Chordata</taxon>
        <taxon>Craniata</taxon>
        <taxon>Vertebrata</taxon>
        <taxon>Euteleostomi</taxon>
        <taxon>Mammalia</taxon>
        <taxon>Eutheria</taxon>
        <taxon>Euarchontoglires</taxon>
        <taxon>Primates</taxon>
        <taxon>Strepsirrhini</taxon>
        <taxon>Lorisiformes</taxon>
        <taxon>Galagidae</taxon>
        <taxon>Otolemur</taxon>
    </lineage>
</organism>
<dbReference type="Pfam" id="PF07686">
    <property type="entry name" value="V-set"/>
    <property type="match status" value="1"/>
</dbReference>
<dbReference type="eggNOG" id="ENOG502S7MA">
    <property type="taxonomic scope" value="Eukaryota"/>
</dbReference>
<keyword evidence="3 7" id="KW-0732">Signal</keyword>
<keyword evidence="2 6" id="KW-0812">Transmembrane</keyword>
<dbReference type="InterPro" id="IPR036179">
    <property type="entry name" value="Ig-like_dom_sf"/>
</dbReference>
<dbReference type="InterPro" id="IPR003599">
    <property type="entry name" value="Ig_sub"/>
</dbReference>
<dbReference type="GO" id="GO:0033007">
    <property type="term" value="P:negative regulation of mast cell activation involved in immune response"/>
    <property type="evidence" value="ECO:0007669"/>
    <property type="project" value="Ensembl"/>
</dbReference>
<evidence type="ECO:0000256" key="5">
    <source>
        <dbReference type="ARBA" id="ARBA00023157"/>
    </source>
</evidence>
<dbReference type="Proteomes" id="UP000005225">
    <property type="component" value="Unassembled WGS sequence"/>
</dbReference>
<dbReference type="SMART" id="SM00409">
    <property type="entry name" value="IG"/>
    <property type="match status" value="1"/>
</dbReference>
<dbReference type="GO" id="GO:0008429">
    <property type="term" value="F:phosphatidylethanolamine binding"/>
    <property type="evidence" value="ECO:0007669"/>
    <property type="project" value="Ensembl"/>
</dbReference>
<evidence type="ECO:0000256" key="2">
    <source>
        <dbReference type="ARBA" id="ARBA00022692"/>
    </source>
</evidence>
<protein>
    <submittedName>
        <fullName evidence="9">CD300a molecule</fullName>
    </submittedName>
</protein>
<reference evidence="9" key="2">
    <citation type="submission" date="2025-08" db="UniProtKB">
        <authorList>
            <consortium name="Ensembl"/>
        </authorList>
    </citation>
    <scope>IDENTIFICATION</scope>
</reference>
<evidence type="ECO:0000259" key="8">
    <source>
        <dbReference type="PROSITE" id="PS50835"/>
    </source>
</evidence>
<dbReference type="PANTHER" id="PTHR11860:SF115">
    <property type="entry name" value="IMMUNOGLOBULIN SUBTYPE DOMAIN-CONTAINING PROTEIN"/>
    <property type="match status" value="1"/>
</dbReference>
<dbReference type="InParanoid" id="H0XQD6"/>
<dbReference type="InterPro" id="IPR007110">
    <property type="entry name" value="Ig-like_dom"/>
</dbReference>
<keyword evidence="5" id="KW-1015">Disulfide bond</keyword>
<feature type="transmembrane region" description="Helical" evidence="6">
    <location>
        <begin position="176"/>
        <end position="201"/>
    </location>
</feature>
<dbReference type="FunCoup" id="H0XQD6">
    <property type="interactions" value="192"/>
</dbReference>
<evidence type="ECO:0000256" key="7">
    <source>
        <dbReference type="SAM" id="SignalP"/>
    </source>
</evidence>
<feature type="domain" description="Ig-like" evidence="8">
    <location>
        <begin position="5"/>
        <end position="125"/>
    </location>
</feature>
<sequence length="300" mass="33424">MWLPPALLLLWVSGCCSLTGPDTMTGTVGGSLSVQCQYEEDYRDAQKYWCRKKIVSLLPCDKIVETQIPDRERRINRVFIRDNPANLTFTVTMEHLTVTDTGTYWCGINIPGMFDPNFKVKVSVSPASIPVVPTRITTAQTSTATSEDPTVPSTTLCAVSATHSASIQEDSKQSPWSSLALLLSFLVILLLLLVGTSLILWRKFQKPVRAGEHLELSQGPRQAAEQSEEHYVNLELLAWPLREEPAPPKQVEVEYSTVGAPMEDPHYSLVVFDHQDATANGMSVQRPRDVEPEYSVIRKP</sequence>
<evidence type="ECO:0000313" key="10">
    <source>
        <dbReference type="Proteomes" id="UP000005225"/>
    </source>
</evidence>
<dbReference type="GO" id="GO:0048147">
    <property type="term" value="P:negative regulation of fibroblast proliferation"/>
    <property type="evidence" value="ECO:0007669"/>
    <property type="project" value="Ensembl"/>
</dbReference>
<dbReference type="GO" id="GO:0050859">
    <property type="term" value="P:negative regulation of B cell receptor signaling pathway"/>
    <property type="evidence" value="ECO:0007669"/>
    <property type="project" value="Ensembl"/>
</dbReference>
<dbReference type="CDD" id="cd05716">
    <property type="entry name" value="IgV_pIgR_like"/>
    <property type="match status" value="1"/>
</dbReference>
<dbReference type="GO" id="GO:0030889">
    <property type="term" value="P:negative regulation of B cell proliferation"/>
    <property type="evidence" value="ECO:0007669"/>
    <property type="project" value="Ensembl"/>
</dbReference>
<dbReference type="GO" id="GO:0060101">
    <property type="term" value="P:negative regulation of phagocytosis, engulfment"/>
    <property type="evidence" value="ECO:0007669"/>
    <property type="project" value="Ensembl"/>
</dbReference>
<dbReference type="PROSITE" id="PS50835">
    <property type="entry name" value="IG_LIKE"/>
    <property type="match status" value="1"/>
</dbReference>
<dbReference type="OMA" id="YANMELQ"/>
<evidence type="ECO:0000256" key="1">
    <source>
        <dbReference type="ARBA" id="ARBA00004370"/>
    </source>
</evidence>